<dbReference type="EMBL" id="FNZH01000005">
    <property type="protein sequence ID" value="SEJ55797.1"/>
    <property type="molecule type" value="Genomic_DNA"/>
</dbReference>
<organism evidence="1 2">
    <name type="scientific">Cyclobacterium xiamenense</name>
    <dbReference type="NCBI Taxonomy" id="1297121"/>
    <lineage>
        <taxon>Bacteria</taxon>
        <taxon>Pseudomonadati</taxon>
        <taxon>Bacteroidota</taxon>
        <taxon>Cytophagia</taxon>
        <taxon>Cytophagales</taxon>
        <taxon>Cyclobacteriaceae</taxon>
        <taxon>Cyclobacterium</taxon>
    </lineage>
</organism>
<accession>A0A1H6ZW20</accession>
<keyword evidence="2" id="KW-1185">Reference proteome</keyword>
<proteinExistence type="predicted"/>
<name>A0A1H6ZW20_9BACT</name>
<dbReference type="STRING" id="1416801.SAMN05192553_10572"/>
<dbReference type="AlphaFoldDB" id="A0A1H6ZW20"/>
<reference evidence="2" key="1">
    <citation type="submission" date="2016-10" db="EMBL/GenBank/DDBJ databases">
        <authorList>
            <person name="Varghese N."/>
            <person name="Submissions S."/>
        </authorList>
    </citation>
    <scope>NUCLEOTIDE SEQUENCE [LARGE SCALE GENOMIC DNA]</scope>
    <source>
        <strain evidence="2">IBRC-M 10761</strain>
    </source>
</reference>
<gene>
    <name evidence="1" type="ORF">SAMN05192553_10572</name>
</gene>
<sequence>MKNANTGNGAILPNKRRKCKAEAYAQPQEPRVMAVEQTLTKGRKRPMAYPAIIYTTHILDPLCPQMARSPVSINSALCWLYQSCTGHLFNLYSMFESQEKHCPQ</sequence>
<dbReference type="Proteomes" id="UP000199403">
    <property type="component" value="Unassembled WGS sequence"/>
</dbReference>
<evidence type="ECO:0000313" key="1">
    <source>
        <dbReference type="EMBL" id="SEJ55797.1"/>
    </source>
</evidence>
<protein>
    <submittedName>
        <fullName evidence="1">Uncharacterized protein</fullName>
    </submittedName>
</protein>
<evidence type="ECO:0000313" key="2">
    <source>
        <dbReference type="Proteomes" id="UP000199403"/>
    </source>
</evidence>